<organism evidence="6 7">
    <name type="scientific">Chaetoceros tenuissimus</name>
    <dbReference type="NCBI Taxonomy" id="426638"/>
    <lineage>
        <taxon>Eukaryota</taxon>
        <taxon>Sar</taxon>
        <taxon>Stramenopiles</taxon>
        <taxon>Ochrophyta</taxon>
        <taxon>Bacillariophyta</taxon>
        <taxon>Coscinodiscophyceae</taxon>
        <taxon>Chaetocerotophycidae</taxon>
        <taxon>Chaetocerotales</taxon>
        <taxon>Chaetocerotaceae</taxon>
        <taxon>Chaetoceros</taxon>
    </lineage>
</organism>
<evidence type="ECO:0000313" key="6">
    <source>
        <dbReference type="EMBL" id="GFH56025.1"/>
    </source>
</evidence>
<dbReference type="EMBL" id="BLLK01000051">
    <property type="protein sequence ID" value="GFH56025.1"/>
    <property type="molecule type" value="Genomic_DNA"/>
</dbReference>
<dbReference type="Proteomes" id="UP001054902">
    <property type="component" value="Unassembled WGS sequence"/>
</dbReference>
<evidence type="ECO:0000256" key="3">
    <source>
        <dbReference type="ARBA" id="ARBA00022833"/>
    </source>
</evidence>
<name>A0AAD3D3I2_9STRA</name>
<evidence type="ECO:0000259" key="5">
    <source>
        <dbReference type="PROSITE" id="PS50865"/>
    </source>
</evidence>
<gene>
    <name evidence="6" type="ORF">CTEN210_12501</name>
</gene>
<evidence type="ECO:0000256" key="1">
    <source>
        <dbReference type="ARBA" id="ARBA00022723"/>
    </source>
</evidence>
<keyword evidence="2 4" id="KW-0863">Zinc-finger</keyword>
<keyword evidence="7" id="KW-1185">Reference proteome</keyword>
<dbReference type="Gene3D" id="6.10.140.2220">
    <property type="match status" value="1"/>
</dbReference>
<dbReference type="SUPFAM" id="SSF144232">
    <property type="entry name" value="HIT/MYND zinc finger-like"/>
    <property type="match status" value="1"/>
</dbReference>
<evidence type="ECO:0000313" key="7">
    <source>
        <dbReference type="Proteomes" id="UP001054902"/>
    </source>
</evidence>
<evidence type="ECO:0000256" key="2">
    <source>
        <dbReference type="ARBA" id="ARBA00022771"/>
    </source>
</evidence>
<evidence type="ECO:0000256" key="4">
    <source>
        <dbReference type="PROSITE-ProRule" id="PRU00134"/>
    </source>
</evidence>
<accession>A0AAD3D3I2</accession>
<dbReference type="GO" id="GO:0008270">
    <property type="term" value="F:zinc ion binding"/>
    <property type="evidence" value="ECO:0007669"/>
    <property type="project" value="UniProtKB-KW"/>
</dbReference>
<comment type="caution">
    <text evidence="6">The sequence shown here is derived from an EMBL/GenBank/DDBJ whole genome shotgun (WGS) entry which is preliminary data.</text>
</comment>
<keyword evidence="1" id="KW-0479">Metal-binding</keyword>
<dbReference type="InterPro" id="IPR002893">
    <property type="entry name" value="Znf_MYND"/>
</dbReference>
<dbReference type="PROSITE" id="PS50865">
    <property type="entry name" value="ZF_MYND_2"/>
    <property type="match status" value="1"/>
</dbReference>
<protein>
    <recommendedName>
        <fullName evidence="5">MYND-type domain-containing protein</fullName>
    </recommendedName>
</protein>
<proteinExistence type="predicted"/>
<reference evidence="6 7" key="1">
    <citation type="journal article" date="2021" name="Sci. Rep.">
        <title>The genome of the diatom Chaetoceros tenuissimus carries an ancient integrated fragment of an extant virus.</title>
        <authorList>
            <person name="Hongo Y."/>
            <person name="Kimura K."/>
            <person name="Takaki Y."/>
            <person name="Yoshida Y."/>
            <person name="Baba S."/>
            <person name="Kobayashi G."/>
            <person name="Nagasaki K."/>
            <person name="Hano T."/>
            <person name="Tomaru Y."/>
        </authorList>
    </citation>
    <scope>NUCLEOTIDE SEQUENCE [LARGE SCALE GENOMIC DNA]</scope>
    <source>
        <strain evidence="6 7">NIES-3715</strain>
    </source>
</reference>
<sequence length="408" mass="47898">MGKKGKRSKRKATYNSIDKITLQTSKLVESAEINFKKKNLHSKAKNEVREAIRILESKKPLMIGTIIDEKYYWMLFSQYFAALMEIEYESCNYEVVLACFDQHILPYEYEIVNASKMPSTPETCFYRIKLFYLLSKLRKENEDYHEDGVFNCIEMMQKYEKQVFILDIYATSGTFVVLKRYNAAYRLWEKCTALPNKLMFISKLLLAKSYLELHRGEICQPDSTETYHRFHEMKALFDNMEEEHPIHDNDFSEYFLVLAQWYYLTHKLDEGETNENLVIASGCLKHFLGTSLGNSIFLSESKGACSTCCQAVTPTEVQYVCSGCRVACYCSIDHQRMTWKKEAVKGMRIGHEILCPLYKTYRKFSQARKNKDKEKESRMKKRFDRECIRFLADGLGLKNKCVPCEYKK</sequence>
<feature type="domain" description="MYND-type" evidence="5">
    <location>
        <begin position="305"/>
        <end position="355"/>
    </location>
</feature>
<dbReference type="AlphaFoldDB" id="A0AAD3D3I2"/>
<keyword evidence="3" id="KW-0862">Zinc</keyword>